<evidence type="ECO:0000256" key="1">
    <source>
        <dbReference type="ARBA" id="ARBA00001947"/>
    </source>
</evidence>
<dbReference type="GO" id="GO:0009231">
    <property type="term" value="P:riboflavin biosynthetic process"/>
    <property type="evidence" value="ECO:0007669"/>
    <property type="project" value="TreeGrafter"/>
</dbReference>
<keyword evidence="7" id="KW-1185">Reference proteome</keyword>
<dbReference type="InterPro" id="IPR024087">
    <property type="entry name" value="Creatininase-like_sf"/>
</dbReference>
<reference evidence="6 7" key="2">
    <citation type="submission" date="2014-10" db="EMBL/GenBank/DDBJ databases">
        <title>Comparative genomics of the Paenibacillus odorifer group.</title>
        <authorList>
            <person name="Tsai Y.-C."/>
            <person name="Martin N."/>
            <person name="Korlach J."/>
            <person name="Wiedmann M."/>
        </authorList>
    </citation>
    <scope>NUCLEOTIDE SEQUENCE [LARGE SCALE GENOMIC DNA]</scope>
    <source>
        <strain evidence="6 7">DSM 18334</strain>
    </source>
</reference>
<comment type="similarity">
    <text evidence="5">Belongs to the creatininase superfamily.</text>
</comment>
<evidence type="ECO:0000256" key="3">
    <source>
        <dbReference type="ARBA" id="ARBA00022801"/>
    </source>
</evidence>
<dbReference type="AlphaFoldDB" id="A0A098M716"/>
<dbReference type="GO" id="GO:0046872">
    <property type="term" value="F:metal ion binding"/>
    <property type="evidence" value="ECO:0007669"/>
    <property type="project" value="UniProtKB-KW"/>
</dbReference>
<dbReference type="Gene3D" id="3.40.50.10310">
    <property type="entry name" value="Creatininase"/>
    <property type="match status" value="1"/>
</dbReference>
<gene>
    <name evidence="6" type="ORF">PWYN_25135</name>
</gene>
<dbReference type="RefSeq" id="WP_036657232.1">
    <property type="nucleotide sequence ID" value="NZ_JQCR01000003.1"/>
</dbReference>
<keyword evidence="4" id="KW-0862">Zinc</keyword>
<dbReference type="GO" id="GO:0016811">
    <property type="term" value="F:hydrolase activity, acting on carbon-nitrogen (but not peptide) bonds, in linear amides"/>
    <property type="evidence" value="ECO:0007669"/>
    <property type="project" value="TreeGrafter"/>
</dbReference>
<sequence>MKFSKCTYVEIKQKAEEGYMAIIPTGCTEQQGPHATVDFDTWFAEELMDEVSELLAVNFGVNSLVLPAVPFGPTPEHINFGSGYIHIPQALYEEFIYSILKSLSDQGFKKLILWRGCGGHQLDKVVTKFNEEYENRSEVLNISHPFHEVWCRCSDPAIEGGHADSFTTSITLYKHPEDIRVDKIKNPHSSEPEWDDPNLDFSKYSTTGVIGDPTYASSELGEKLWKEVVKTLVNTFKEL</sequence>
<dbReference type="EMBL" id="JQCR01000003">
    <property type="protein sequence ID" value="KGE17843.1"/>
    <property type="molecule type" value="Genomic_DNA"/>
</dbReference>
<dbReference type="InterPro" id="IPR003785">
    <property type="entry name" value="Creatininase/forma_Hydrolase"/>
</dbReference>
<keyword evidence="3" id="KW-0378">Hydrolase</keyword>
<evidence type="ECO:0000256" key="4">
    <source>
        <dbReference type="ARBA" id="ARBA00022833"/>
    </source>
</evidence>
<comment type="caution">
    <text evidence="6">The sequence shown here is derived from an EMBL/GenBank/DDBJ whole genome shotgun (WGS) entry which is preliminary data.</text>
</comment>
<evidence type="ECO:0000313" key="7">
    <source>
        <dbReference type="Proteomes" id="UP000029734"/>
    </source>
</evidence>
<protein>
    <submittedName>
        <fullName evidence="6">Creatininase</fullName>
    </submittedName>
</protein>
<dbReference type="SUPFAM" id="SSF102215">
    <property type="entry name" value="Creatininase"/>
    <property type="match status" value="1"/>
</dbReference>
<keyword evidence="2" id="KW-0479">Metal-binding</keyword>
<dbReference type="STRING" id="268407.PWYN_25135"/>
<name>A0A098M716_9BACL</name>
<dbReference type="Pfam" id="PF02633">
    <property type="entry name" value="Creatininase"/>
    <property type="match status" value="1"/>
</dbReference>
<evidence type="ECO:0000313" key="6">
    <source>
        <dbReference type="EMBL" id="KGE17843.1"/>
    </source>
</evidence>
<comment type="cofactor">
    <cofactor evidence="1">
        <name>Zn(2+)</name>
        <dbReference type="ChEBI" id="CHEBI:29105"/>
    </cofactor>
</comment>
<organism evidence="6 7">
    <name type="scientific">Paenibacillus wynnii</name>
    <dbReference type="NCBI Taxonomy" id="268407"/>
    <lineage>
        <taxon>Bacteria</taxon>
        <taxon>Bacillati</taxon>
        <taxon>Bacillota</taxon>
        <taxon>Bacilli</taxon>
        <taxon>Bacillales</taxon>
        <taxon>Paenibacillaceae</taxon>
        <taxon>Paenibacillus</taxon>
    </lineage>
</organism>
<evidence type="ECO:0000256" key="5">
    <source>
        <dbReference type="ARBA" id="ARBA00024029"/>
    </source>
</evidence>
<reference evidence="6 7" key="1">
    <citation type="submission" date="2014-08" db="EMBL/GenBank/DDBJ databases">
        <authorList>
            <person name="den Bakker H.C."/>
        </authorList>
    </citation>
    <scope>NUCLEOTIDE SEQUENCE [LARGE SCALE GENOMIC DNA]</scope>
    <source>
        <strain evidence="6 7">DSM 18334</strain>
    </source>
</reference>
<dbReference type="PANTHER" id="PTHR35005:SF1">
    <property type="entry name" value="2-AMINO-5-FORMYLAMINO-6-RIBOSYLAMINOPYRIMIDIN-4(3H)-ONE 5'-MONOPHOSPHATE DEFORMYLASE"/>
    <property type="match status" value="1"/>
</dbReference>
<dbReference type="OrthoDB" id="9801445at2"/>
<dbReference type="Proteomes" id="UP000029734">
    <property type="component" value="Unassembled WGS sequence"/>
</dbReference>
<accession>A0A098M716</accession>
<dbReference type="eggNOG" id="COG1402">
    <property type="taxonomic scope" value="Bacteria"/>
</dbReference>
<evidence type="ECO:0000256" key="2">
    <source>
        <dbReference type="ARBA" id="ARBA00022723"/>
    </source>
</evidence>
<proteinExistence type="inferred from homology"/>
<dbReference type="PANTHER" id="PTHR35005">
    <property type="entry name" value="3-DEHYDRO-SCYLLO-INOSOSE HYDROLASE"/>
    <property type="match status" value="1"/>
</dbReference>